<comment type="caution">
    <text evidence="5">The sequence shown here is derived from an EMBL/GenBank/DDBJ whole genome shotgun (WGS) entry which is preliminary data.</text>
</comment>
<evidence type="ECO:0000313" key="5">
    <source>
        <dbReference type="EMBL" id="MFC4035724.1"/>
    </source>
</evidence>
<dbReference type="RefSeq" id="WP_386436162.1">
    <property type="nucleotide sequence ID" value="NZ_JBHSBB010000029.1"/>
</dbReference>
<dbReference type="SUPFAM" id="SSF52317">
    <property type="entry name" value="Class I glutamine amidotransferase-like"/>
    <property type="match status" value="1"/>
</dbReference>
<gene>
    <name evidence="5" type="ORF">ACFO3J_30265</name>
</gene>
<keyword evidence="6" id="KW-1185">Reference proteome</keyword>
<dbReference type="InterPro" id="IPR002818">
    <property type="entry name" value="DJ-1/PfpI"/>
</dbReference>
<evidence type="ECO:0000256" key="2">
    <source>
        <dbReference type="ARBA" id="ARBA00023239"/>
    </source>
</evidence>
<comment type="similarity">
    <text evidence="3">Belongs to the peptidase C56 family. HSP31-like subfamily.</text>
</comment>
<protein>
    <submittedName>
        <fullName evidence="5">Type 1 glutamine amidotransferase domain-containing protein</fullName>
    </submittedName>
</protein>
<evidence type="ECO:0000256" key="3">
    <source>
        <dbReference type="ARBA" id="ARBA00038493"/>
    </source>
</evidence>
<dbReference type="EMBL" id="JBHSBB010000029">
    <property type="protein sequence ID" value="MFC4035724.1"/>
    <property type="molecule type" value="Genomic_DNA"/>
</dbReference>
<keyword evidence="1" id="KW-0346">Stress response</keyword>
<organism evidence="5 6">
    <name type="scientific">Streptomyces polygonati</name>
    <dbReference type="NCBI Taxonomy" id="1617087"/>
    <lineage>
        <taxon>Bacteria</taxon>
        <taxon>Bacillati</taxon>
        <taxon>Actinomycetota</taxon>
        <taxon>Actinomycetes</taxon>
        <taxon>Kitasatosporales</taxon>
        <taxon>Streptomycetaceae</taxon>
        <taxon>Streptomyces</taxon>
    </lineage>
</organism>
<sequence>MSSVLMVLTSAKFWSQKDGTQRPTGFWAEEFVVPHRTLVEAGVDITIATPGGLPARADELGLSVSANGGDTEKVARLRAYLESAKDLLASPVRLEDVDPQDYDAVLIPGGHGPMQDLAVNADIGRVLRAMLNDPAKVVASLCHGPASFMAAGQEDGSWLFKGRRLTAFTDAEEEQVGLSANATWLLEERLRGAGAHFESGPAWSSYVVVDGNLVTGQNPASGEAAANALLKELAARVGSA</sequence>
<accession>A0ABV8HXR5</accession>
<keyword evidence="5" id="KW-0315">Glutamine amidotransferase</keyword>
<reference evidence="6" key="1">
    <citation type="journal article" date="2019" name="Int. J. Syst. Evol. Microbiol.">
        <title>The Global Catalogue of Microorganisms (GCM) 10K type strain sequencing project: providing services to taxonomists for standard genome sequencing and annotation.</title>
        <authorList>
            <consortium name="The Broad Institute Genomics Platform"/>
            <consortium name="The Broad Institute Genome Sequencing Center for Infectious Disease"/>
            <person name="Wu L."/>
            <person name="Ma J."/>
        </authorList>
    </citation>
    <scope>NUCLEOTIDE SEQUENCE [LARGE SCALE GENOMIC DNA]</scope>
    <source>
        <strain evidence="6">CGMCC 4.7237</strain>
    </source>
</reference>
<evidence type="ECO:0000256" key="1">
    <source>
        <dbReference type="ARBA" id="ARBA00023016"/>
    </source>
</evidence>
<dbReference type="InterPro" id="IPR050325">
    <property type="entry name" value="Prot/Nucl_acid_deglycase"/>
</dbReference>
<dbReference type="InterPro" id="IPR029062">
    <property type="entry name" value="Class_I_gatase-like"/>
</dbReference>
<evidence type="ECO:0000259" key="4">
    <source>
        <dbReference type="Pfam" id="PF01965"/>
    </source>
</evidence>
<name>A0ABV8HXR5_9ACTN</name>
<dbReference type="PANTHER" id="PTHR48094">
    <property type="entry name" value="PROTEIN/NUCLEIC ACID DEGLYCASE DJ-1-RELATED"/>
    <property type="match status" value="1"/>
</dbReference>
<feature type="domain" description="DJ-1/PfpI" evidence="4">
    <location>
        <begin position="28"/>
        <end position="231"/>
    </location>
</feature>
<dbReference type="Gene3D" id="3.40.50.880">
    <property type="match status" value="1"/>
</dbReference>
<evidence type="ECO:0000313" key="6">
    <source>
        <dbReference type="Proteomes" id="UP001595765"/>
    </source>
</evidence>
<dbReference type="Pfam" id="PF01965">
    <property type="entry name" value="DJ-1_PfpI"/>
    <property type="match status" value="1"/>
</dbReference>
<keyword evidence="2" id="KW-0456">Lyase</keyword>
<dbReference type="Proteomes" id="UP001595765">
    <property type="component" value="Unassembled WGS sequence"/>
</dbReference>
<proteinExistence type="inferred from homology"/>
<dbReference type="PANTHER" id="PTHR48094:SF11">
    <property type="entry name" value="GLUTATHIONE-INDEPENDENT GLYOXALASE HSP31-RELATED"/>
    <property type="match status" value="1"/>
</dbReference>
<dbReference type="CDD" id="cd03141">
    <property type="entry name" value="GATase1_Hsp31_like"/>
    <property type="match status" value="1"/>
</dbReference>